<dbReference type="InterPro" id="IPR029063">
    <property type="entry name" value="SAM-dependent_MTases_sf"/>
</dbReference>
<dbReference type="Pfam" id="PF13649">
    <property type="entry name" value="Methyltransf_25"/>
    <property type="match status" value="1"/>
</dbReference>
<evidence type="ECO:0000256" key="2">
    <source>
        <dbReference type="ARBA" id="ARBA00022603"/>
    </source>
</evidence>
<dbReference type="Gene3D" id="3.40.50.150">
    <property type="entry name" value="Vaccinia Virus protein VP39"/>
    <property type="match status" value="1"/>
</dbReference>
<proteinExistence type="predicted"/>
<evidence type="ECO:0000256" key="3">
    <source>
        <dbReference type="ARBA" id="ARBA00022679"/>
    </source>
</evidence>
<accession>A0A813PTK2</accession>
<dbReference type="GO" id="GO:0042054">
    <property type="term" value="F:histone methyltransferase activity"/>
    <property type="evidence" value="ECO:0007669"/>
    <property type="project" value="TreeGrafter"/>
</dbReference>
<dbReference type="InterPro" id="IPR055135">
    <property type="entry name" value="PRMT_dom"/>
</dbReference>
<dbReference type="InterPro" id="IPR025799">
    <property type="entry name" value="Arg_MeTrfase"/>
</dbReference>
<comment type="caution">
    <text evidence="9">The sequence shown here is derived from an EMBL/GenBank/DDBJ whole genome shotgun (WGS) entry which is preliminary data.</text>
</comment>
<name>A0A813PTK2_9BILA</name>
<feature type="domain" description="Methyltransferase" evidence="7">
    <location>
        <begin position="50"/>
        <end position="137"/>
    </location>
</feature>
<dbReference type="FunFam" id="3.40.50.150:FF:000003">
    <property type="entry name" value="Blast:Protein arginine N-methyltransferase 1"/>
    <property type="match status" value="1"/>
</dbReference>
<dbReference type="SUPFAM" id="SSF53335">
    <property type="entry name" value="S-adenosyl-L-methionine-dependent methyltransferases"/>
    <property type="match status" value="1"/>
</dbReference>
<dbReference type="GO" id="GO:0032259">
    <property type="term" value="P:methylation"/>
    <property type="evidence" value="ECO:0007669"/>
    <property type="project" value="UniProtKB-KW"/>
</dbReference>
<protein>
    <recommendedName>
        <fullName evidence="1">type I protein arginine methyltransferase</fullName>
        <ecNumber evidence="1">2.1.1.319</ecNumber>
    </recommendedName>
</protein>
<dbReference type="Pfam" id="PF22528">
    <property type="entry name" value="PRMT_C"/>
    <property type="match status" value="1"/>
</dbReference>
<keyword evidence="10" id="KW-1185">Reference proteome</keyword>
<evidence type="ECO:0000259" key="7">
    <source>
        <dbReference type="Pfam" id="PF13649"/>
    </source>
</evidence>
<organism evidence="9 10">
    <name type="scientific">Brachionus calyciflorus</name>
    <dbReference type="NCBI Taxonomy" id="104777"/>
    <lineage>
        <taxon>Eukaryota</taxon>
        <taxon>Metazoa</taxon>
        <taxon>Spiralia</taxon>
        <taxon>Gnathifera</taxon>
        <taxon>Rotifera</taxon>
        <taxon>Eurotatoria</taxon>
        <taxon>Monogononta</taxon>
        <taxon>Pseudotrocha</taxon>
        <taxon>Ploima</taxon>
        <taxon>Brachionidae</taxon>
        <taxon>Brachionus</taxon>
    </lineage>
</organism>
<dbReference type="PANTHER" id="PTHR11006">
    <property type="entry name" value="PROTEIN ARGININE N-METHYLTRANSFERASE"/>
    <property type="match status" value="1"/>
</dbReference>
<evidence type="ECO:0000256" key="1">
    <source>
        <dbReference type="ARBA" id="ARBA00011925"/>
    </source>
</evidence>
<sequence length="385" mass="44275">MTTFDERPGTYFDSYDNISVHNLMLRDKPRVSKYRDAILKSKNLFKDKIVLDVGSGTGLLSLFSAQAGAKHVYAVEACHGIAELSKTIIKSNKLEDKITVLNSEIEKLELPVENVDIIVSEWMGFYLVHESMLNSVLYARDKWLNKETGLMYPSIAYLYVCPVEMTDYLNENLTYWSNYYDLNFDSMKKVYKELLLSKPCIETIKSEQLIDEEKILASLDLKTIPIKELESIQEYNLEFVANRGCNLHGFAFWFDVVFNTDDEIVTLHTGPGHDETHWKQTITLLPEAIYSFIENNNQDGECLTLNEYDQFKCFVIMNQSDDNPRSYQIDIGVDLNKAEALGGESGEEEDDDDEEHAMPCDCQRLKCVLIKATLERYKSENKNNE</sequence>
<dbReference type="CDD" id="cd02440">
    <property type="entry name" value="AdoMet_MTases"/>
    <property type="match status" value="1"/>
</dbReference>
<feature type="domain" description="Protein arginine N-methyltransferase" evidence="8">
    <location>
        <begin position="156"/>
        <end position="332"/>
    </location>
</feature>
<dbReference type="PANTHER" id="PTHR11006:SF4">
    <property type="entry name" value="PROTEIN ARGININE N-METHYLTRANSFERASE 7"/>
    <property type="match status" value="1"/>
</dbReference>
<gene>
    <name evidence="9" type="ORF">OXX778_LOCUS4380</name>
</gene>
<evidence type="ECO:0000313" key="10">
    <source>
        <dbReference type="Proteomes" id="UP000663879"/>
    </source>
</evidence>
<dbReference type="Gene3D" id="2.70.160.11">
    <property type="entry name" value="Hnrnp arginine n-methyltransferase1"/>
    <property type="match status" value="1"/>
</dbReference>
<dbReference type="Proteomes" id="UP000663879">
    <property type="component" value="Unassembled WGS sequence"/>
</dbReference>
<evidence type="ECO:0000313" key="9">
    <source>
        <dbReference type="EMBL" id="CAF0760019.1"/>
    </source>
</evidence>
<dbReference type="OrthoDB" id="7848332at2759"/>
<evidence type="ECO:0000256" key="5">
    <source>
        <dbReference type="ARBA" id="ARBA00049303"/>
    </source>
</evidence>
<evidence type="ECO:0000256" key="6">
    <source>
        <dbReference type="PROSITE-ProRule" id="PRU01015"/>
    </source>
</evidence>
<keyword evidence="4 6" id="KW-0949">S-adenosyl-L-methionine</keyword>
<evidence type="ECO:0000259" key="8">
    <source>
        <dbReference type="Pfam" id="PF22528"/>
    </source>
</evidence>
<dbReference type="GO" id="GO:0035242">
    <property type="term" value="F:protein-arginine omega-N asymmetric methyltransferase activity"/>
    <property type="evidence" value="ECO:0007669"/>
    <property type="project" value="UniProtKB-EC"/>
</dbReference>
<dbReference type="EC" id="2.1.1.319" evidence="1"/>
<dbReference type="AlphaFoldDB" id="A0A813PTK2"/>
<dbReference type="InterPro" id="IPR041698">
    <property type="entry name" value="Methyltransf_25"/>
</dbReference>
<comment type="catalytic activity">
    <reaction evidence="5">
        <text>L-arginyl-[protein] + S-adenosyl-L-methionine = N(omega)-methyl-L-arginyl-[protein] + S-adenosyl-L-homocysteine + H(+)</text>
        <dbReference type="Rhea" id="RHEA:48100"/>
        <dbReference type="Rhea" id="RHEA-COMP:10532"/>
        <dbReference type="Rhea" id="RHEA-COMP:11990"/>
        <dbReference type="ChEBI" id="CHEBI:15378"/>
        <dbReference type="ChEBI" id="CHEBI:29965"/>
        <dbReference type="ChEBI" id="CHEBI:57856"/>
        <dbReference type="ChEBI" id="CHEBI:59789"/>
        <dbReference type="ChEBI" id="CHEBI:65280"/>
    </reaction>
    <physiologicalReaction direction="left-to-right" evidence="5">
        <dbReference type="Rhea" id="RHEA:48101"/>
    </physiologicalReaction>
</comment>
<dbReference type="EMBL" id="CAJNOC010000425">
    <property type="protein sequence ID" value="CAF0760019.1"/>
    <property type="molecule type" value="Genomic_DNA"/>
</dbReference>
<dbReference type="PROSITE" id="PS51678">
    <property type="entry name" value="SAM_MT_PRMT"/>
    <property type="match status" value="1"/>
</dbReference>
<keyword evidence="3 6" id="KW-0808">Transferase</keyword>
<evidence type="ECO:0000256" key="4">
    <source>
        <dbReference type="ARBA" id="ARBA00022691"/>
    </source>
</evidence>
<keyword evidence="2 6" id="KW-0489">Methyltransferase</keyword>
<reference evidence="9" key="1">
    <citation type="submission" date="2021-02" db="EMBL/GenBank/DDBJ databases">
        <authorList>
            <person name="Nowell W R."/>
        </authorList>
    </citation>
    <scope>NUCLEOTIDE SEQUENCE</scope>
    <source>
        <strain evidence="9">Ploen Becks lab</strain>
    </source>
</reference>